<organism evidence="1 2">
    <name type="scientific">Sphingobacterium bovistauri</name>
    <dbReference type="NCBI Taxonomy" id="2781959"/>
    <lineage>
        <taxon>Bacteria</taxon>
        <taxon>Pseudomonadati</taxon>
        <taxon>Bacteroidota</taxon>
        <taxon>Sphingobacteriia</taxon>
        <taxon>Sphingobacteriales</taxon>
        <taxon>Sphingobacteriaceae</taxon>
        <taxon>Sphingobacterium</taxon>
    </lineage>
</organism>
<dbReference type="RefSeq" id="WP_225551461.1">
    <property type="nucleotide sequence ID" value="NZ_JADEYP010000003.1"/>
</dbReference>
<dbReference type="InterPro" id="IPR039498">
    <property type="entry name" value="NTP_transf_5"/>
</dbReference>
<dbReference type="Pfam" id="PF14907">
    <property type="entry name" value="NTP_transf_5"/>
    <property type="match status" value="1"/>
</dbReference>
<dbReference type="EMBL" id="JADEYP010000003">
    <property type="protein sequence ID" value="MCA5004129.1"/>
    <property type="molecule type" value="Genomic_DNA"/>
</dbReference>
<proteinExistence type="predicted"/>
<evidence type="ECO:0000313" key="2">
    <source>
        <dbReference type="Proteomes" id="UP001165302"/>
    </source>
</evidence>
<dbReference type="Proteomes" id="UP001165302">
    <property type="component" value="Unassembled WGS sequence"/>
</dbReference>
<accession>A0ABS7Z1S4</accession>
<name>A0ABS7Z1S4_9SPHI</name>
<comment type="caution">
    <text evidence="1">The sequence shown here is derived from an EMBL/GenBank/DDBJ whole genome shotgun (WGS) entry which is preliminary data.</text>
</comment>
<keyword evidence="2" id="KW-1185">Reference proteome</keyword>
<reference evidence="1" key="1">
    <citation type="submission" date="2020-10" db="EMBL/GenBank/DDBJ databases">
        <authorList>
            <person name="Lu T."/>
            <person name="Wang Q."/>
            <person name="Han X."/>
        </authorList>
    </citation>
    <scope>NUCLEOTIDE SEQUENCE</scope>
    <source>
        <strain evidence="1">WQ 366</strain>
    </source>
</reference>
<protein>
    <submittedName>
        <fullName evidence="1">Nucleotidyltransferase family protein</fullName>
    </submittedName>
</protein>
<gene>
    <name evidence="1" type="ORF">IPZ78_03045</name>
</gene>
<evidence type="ECO:0000313" key="1">
    <source>
        <dbReference type="EMBL" id="MCA5004129.1"/>
    </source>
</evidence>
<sequence>MRIDQKIRESFLSLLRIGLWGSVSESLSIFPLNKNEWTLVYKISISQTVEGIVYDGIVLLPKEYLPPYDILIRWTARIDAIERHNRNVRKTLSILSEGLKKNNISHILLKGIGLAENYNKPLSRVSGDIDLCFFSVSEFNQANELLKSKGFDVLKGDHFSSYYMLNSVMVEHHTKMIDIFNPLKQKLIKSFIAEERLKSNKIKIDNSEIETPSYILAHLQANAHILKHYLGFGIGLRQLCDVARLCYVKENNFDGNKLKEIYRKLGIAGWINATHNLLVNYLGLDASKLPYPIEKHFDSEPILYDVLYSGNFGFHQIKFDENTVSIPEKSYDRDNVGVRVLPHLLKLVKLAPGEVIWYPLNKLYTKLTGK</sequence>